<dbReference type="InterPro" id="IPR000504">
    <property type="entry name" value="RRM_dom"/>
</dbReference>
<dbReference type="Proteomes" id="UP000001460">
    <property type="component" value="Unassembled WGS sequence"/>
</dbReference>
<organism evidence="5 6">
    <name type="scientific">Cryptosporidium muris (strain RN66)</name>
    <dbReference type="NCBI Taxonomy" id="441375"/>
    <lineage>
        <taxon>Eukaryota</taxon>
        <taxon>Sar</taxon>
        <taxon>Alveolata</taxon>
        <taxon>Apicomplexa</taxon>
        <taxon>Conoidasida</taxon>
        <taxon>Coccidia</taxon>
        <taxon>Eucoccidiorida</taxon>
        <taxon>Eimeriorina</taxon>
        <taxon>Cryptosporidiidae</taxon>
        <taxon>Cryptosporidium</taxon>
    </lineage>
</organism>
<dbReference type="InterPro" id="IPR012677">
    <property type="entry name" value="Nucleotide-bd_a/b_plait_sf"/>
</dbReference>
<dbReference type="OMA" id="PRENNQH"/>
<dbReference type="PROSITE" id="PS50102">
    <property type="entry name" value="RRM"/>
    <property type="match status" value="1"/>
</dbReference>
<keyword evidence="1 2" id="KW-0694">RNA-binding</keyword>
<reference evidence="5" key="1">
    <citation type="submission" date="2008-06" db="EMBL/GenBank/DDBJ databases">
        <authorList>
            <person name="Lorenzi H."/>
            <person name="Inman J."/>
            <person name="Miller J."/>
            <person name="Schobel S."/>
            <person name="Amedeo P."/>
            <person name="Caler E.V."/>
            <person name="da Silva J."/>
        </authorList>
    </citation>
    <scope>NUCLEOTIDE SEQUENCE [LARGE SCALE GENOMIC DNA]</scope>
    <source>
        <strain evidence="5">RN66</strain>
    </source>
</reference>
<evidence type="ECO:0000256" key="2">
    <source>
        <dbReference type="PROSITE-ProRule" id="PRU00176"/>
    </source>
</evidence>
<evidence type="ECO:0000313" key="6">
    <source>
        <dbReference type="Proteomes" id="UP000001460"/>
    </source>
</evidence>
<dbReference type="EMBL" id="DS989729">
    <property type="protein sequence ID" value="EEA06445.1"/>
    <property type="molecule type" value="Genomic_DNA"/>
</dbReference>
<name>B6AE04_CRYMR</name>
<dbReference type="GO" id="GO:0003723">
    <property type="term" value="F:RNA binding"/>
    <property type="evidence" value="ECO:0007669"/>
    <property type="project" value="UniProtKB-UniRule"/>
</dbReference>
<dbReference type="Pfam" id="PF00076">
    <property type="entry name" value="RRM_1"/>
    <property type="match status" value="1"/>
</dbReference>
<evidence type="ECO:0000256" key="1">
    <source>
        <dbReference type="ARBA" id="ARBA00022884"/>
    </source>
</evidence>
<accession>B6AE04</accession>
<dbReference type="GeneID" id="6995916"/>
<dbReference type="AlphaFoldDB" id="B6AE04"/>
<dbReference type="InterPro" id="IPR035979">
    <property type="entry name" value="RBD_domain_sf"/>
</dbReference>
<evidence type="ECO:0000259" key="4">
    <source>
        <dbReference type="PROSITE" id="PS50102"/>
    </source>
</evidence>
<gene>
    <name evidence="5" type="ORF">CMU_009370</name>
</gene>
<proteinExistence type="predicted"/>
<dbReference type="SUPFAM" id="SSF54928">
    <property type="entry name" value="RNA-binding domain, RBD"/>
    <property type="match status" value="1"/>
</dbReference>
<dbReference type="VEuPathDB" id="CryptoDB:CMU_009370"/>
<dbReference type="RefSeq" id="XP_002140794.1">
    <property type="nucleotide sequence ID" value="XM_002140758.1"/>
</dbReference>
<dbReference type="PANTHER" id="PTHR10352">
    <property type="entry name" value="EUKARYOTIC TRANSLATION INITIATION FACTOR 3 SUBUNIT G"/>
    <property type="match status" value="1"/>
</dbReference>
<evidence type="ECO:0000256" key="3">
    <source>
        <dbReference type="SAM" id="MobiDB-lite"/>
    </source>
</evidence>
<feature type="domain" description="RRM" evidence="4">
    <location>
        <begin position="316"/>
        <end position="395"/>
    </location>
</feature>
<protein>
    <submittedName>
        <fullName evidence="5">RNA recognition motif. family protein</fullName>
    </submittedName>
</protein>
<sequence length="562" mass="63690">MYNEYGYKRLARYFSSSFEQDTGLPYKQVDRSAESDIGWVTSDIRFKEELNWNSSTRDSSKIEVGSLIDRLGNGSIEPNPDNRLNNTLKDAPIAVIPCGLLYPRVFIGNIPPNISFEVLKNLILTAIDDCNNSSGSLISLNYQSSYKEWRTAYASLTTWNNAQKVIQHLHLRRHFKNVPYHRLVACVAPYPPPSVLSSSFESAYDPGEAESIILEFQEINKKLLLHEPRGTEIWLPSYNRIERSRNFCNIWNCFKRDEINKISTKWMQYYKENGTCDYWDSLSGHMQSHMPSSSSMEDKLHLPTTITLLRDGPGGANLFIYGIPNDWTEVTLMQLCQKFGHIVGIRLPAANDNDKLNRCFGFISYDNKPSTWAAIRSISGIKFLGKPLKLQLKAGEDSLLPLTLRPIVEGSARNKSGGFYEYSGIGESRNRNQQYKKFSSPHNHSSQVCKNSYNNSRSFSKNKERGDQTQLSIGSNLYPTHPQTSKYMSCNTLSTPSTTTSSHIFGSSSALIFSDFFDIQSTPSTPRENNQHNVSYFPDDSNNLNILLKNILSLDNIGNCKL</sequence>
<dbReference type="SMART" id="SM00360">
    <property type="entry name" value="RRM"/>
    <property type="match status" value="1"/>
</dbReference>
<dbReference type="OrthoDB" id="410044at2759"/>
<feature type="compositionally biased region" description="Polar residues" evidence="3">
    <location>
        <begin position="468"/>
        <end position="480"/>
    </location>
</feature>
<keyword evidence="6" id="KW-1185">Reference proteome</keyword>
<feature type="compositionally biased region" description="Polar residues" evidence="3">
    <location>
        <begin position="436"/>
        <end position="459"/>
    </location>
</feature>
<dbReference type="Gene3D" id="3.30.70.330">
    <property type="match status" value="1"/>
</dbReference>
<feature type="region of interest" description="Disordered" evidence="3">
    <location>
        <begin position="436"/>
        <end position="480"/>
    </location>
</feature>
<evidence type="ECO:0000313" key="5">
    <source>
        <dbReference type="EMBL" id="EEA06445.1"/>
    </source>
</evidence>
<dbReference type="eggNOG" id="KOG0146">
    <property type="taxonomic scope" value="Eukaryota"/>
</dbReference>